<dbReference type="EMBL" id="JABEZY010000006">
    <property type="protein sequence ID" value="MBA0739548.1"/>
    <property type="molecule type" value="Genomic_DNA"/>
</dbReference>
<feature type="signal peptide" evidence="1">
    <location>
        <begin position="1"/>
        <end position="16"/>
    </location>
</feature>
<keyword evidence="1" id="KW-0732">Signal</keyword>
<accession>A0A7J9BTS4</accession>
<evidence type="ECO:0000256" key="1">
    <source>
        <dbReference type="SAM" id="SignalP"/>
    </source>
</evidence>
<dbReference type="Proteomes" id="UP000593579">
    <property type="component" value="Unassembled WGS sequence"/>
</dbReference>
<protein>
    <submittedName>
        <fullName evidence="2">Uncharacterized protein</fullName>
    </submittedName>
</protein>
<feature type="chain" id="PRO_5029841889" evidence="1">
    <location>
        <begin position="17"/>
        <end position="79"/>
    </location>
</feature>
<gene>
    <name evidence="2" type="ORF">Gogos_012809</name>
</gene>
<dbReference type="AlphaFoldDB" id="A0A7J9BTS4"/>
<name>A0A7J9BTS4_GOSGO</name>
<comment type="caution">
    <text evidence="2">The sequence shown here is derived from an EMBL/GenBank/DDBJ whole genome shotgun (WGS) entry which is preliminary data.</text>
</comment>
<evidence type="ECO:0000313" key="3">
    <source>
        <dbReference type="Proteomes" id="UP000593579"/>
    </source>
</evidence>
<keyword evidence="3" id="KW-1185">Reference proteome</keyword>
<sequence>MLFLISFFQWVLMVQSLEPFDYDVNFAGAIGDGESDDTEVYFLLKCYRPSRMHDMLSVLLMSLQGYFVFLMDKSFCYNP</sequence>
<reference evidence="2 3" key="1">
    <citation type="journal article" date="2019" name="Genome Biol. Evol.">
        <title>Insights into the evolution of the New World diploid cottons (Gossypium, subgenus Houzingenia) based on genome sequencing.</title>
        <authorList>
            <person name="Grover C.E."/>
            <person name="Arick M.A. 2nd"/>
            <person name="Thrash A."/>
            <person name="Conover J.L."/>
            <person name="Sanders W.S."/>
            <person name="Peterson D.G."/>
            <person name="Frelichowski J.E."/>
            <person name="Scheffler J.A."/>
            <person name="Scheffler B.E."/>
            <person name="Wendel J.F."/>
        </authorList>
    </citation>
    <scope>NUCLEOTIDE SEQUENCE [LARGE SCALE GENOMIC DNA]</scope>
    <source>
        <strain evidence="2">5</strain>
        <tissue evidence="2">Leaf</tissue>
    </source>
</reference>
<evidence type="ECO:0000313" key="2">
    <source>
        <dbReference type="EMBL" id="MBA0739548.1"/>
    </source>
</evidence>
<proteinExistence type="predicted"/>
<organism evidence="2 3">
    <name type="scientific">Gossypium gossypioides</name>
    <name type="common">Mexican cotton</name>
    <name type="synonym">Selera gossypioides</name>
    <dbReference type="NCBI Taxonomy" id="34282"/>
    <lineage>
        <taxon>Eukaryota</taxon>
        <taxon>Viridiplantae</taxon>
        <taxon>Streptophyta</taxon>
        <taxon>Embryophyta</taxon>
        <taxon>Tracheophyta</taxon>
        <taxon>Spermatophyta</taxon>
        <taxon>Magnoliopsida</taxon>
        <taxon>eudicotyledons</taxon>
        <taxon>Gunneridae</taxon>
        <taxon>Pentapetalae</taxon>
        <taxon>rosids</taxon>
        <taxon>malvids</taxon>
        <taxon>Malvales</taxon>
        <taxon>Malvaceae</taxon>
        <taxon>Malvoideae</taxon>
        <taxon>Gossypium</taxon>
    </lineage>
</organism>